<dbReference type="STRING" id="890420.SAMN05216226_10698"/>
<evidence type="ECO:0000313" key="2">
    <source>
        <dbReference type="Proteomes" id="UP000198856"/>
    </source>
</evidence>
<dbReference type="EMBL" id="FNFC01000006">
    <property type="protein sequence ID" value="SDJ62992.1"/>
    <property type="molecule type" value="Genomic_DNA"/>
</dbReference>
<dbReference type="GO" id="GO:0003677">
    <property type="term" value="F:DNA binding"/>
    <property type="evidence" value="ECO:0007669"/>
    <property type="project" value="InterPro"/>
</dbReference>
<organism evidence="1 2">
    <name type="scientific">Halovenus aranensis</name>
    <dbReference type="NCBI Taxonomy" id="890420"/>
    <lineage>
        <taxon>Archaea</taxon>
        <taxon>Methanobacteriati</taxon>
        <taxon>Methanobacteriota</taxon>
        <taxon>Stenosarchaea group</taxon>
        <taxon>Halobacteria</taxon>
        <taxon>Halobacteriales</taxon>
        <taxon>Haloarculaceae</taxon>
        <taxon>Halovenus</taxon>
    </lineage>
</organism>
<gene>
    <name evidence="1" type="ORF">SAMN05216226_10698</name>
</gene>
<evidence type="ECO:0000313" key="1">
    <source>
        <dbReference type="EMBL" id="SDJ62992.1"/>
    </source>
</evidence>
<keyword evidence="1" id="KW-0540">Nuclease</keyword>
<dbReference type="GO" id="GO:0009036">
    <property type="term" value="F:type II site-specific deoxyribonuclease activity"/>
    <property type="evidence" value="ECO:0007669"/>
    <property type="project" value="InterPro"/>
</dbReference>
<dbReference type="AlphaFoldDB" id="A0A1G8VA64"/>
<dbReference type="GO" id="GO:0009307">
    <property type="term" value="P:DNA restriction-modification system"/>
    <property type="evidence" value="ECO:0007669"/>
    <property type="project" value="InterPro"/>
</dbReference>
<dbReference type="InterPro" id="IPR007636">
    <property type="entry name" value="Restrct_endonuc_II_XhoI"/>
</dbReference>
<protein>
    <submittedName>
        <fullName evidence="1">Restriction endonuclease XhoI</fullName>
    </submittedName>
</protein>
<name>A0A1G8VA64_9EURY</name>
<dbReference type="RefSeq" id="WP_092701534.1">
    <property type="nucleotide sequence ID" value="NZ_FNFC01000006.1"/>
</dbReference>
<proteinExistence type="predicted"/>
<sequence>MSIDDLEQEISDAVTHYWAKLSDQEEAQKKSENTARGRRAEVVGGEQMDGLAGLIEDALVDAGLPRDAVLHDHDAVLPGYYRATKRWDIAVVVDDELLAVMELKSIASSFGNNLNNRIEEAVGNNTDLYQAYQEGLFEPSPTPWVGYLILMADTEKSRGSVRIREPNFEVDDEFKDASYIDRTEQLCLRMVRQRLVDQAAFLTSPKDGGIEGKYNEVNPELTFSRYLSSLVAHIQSHMDYEQPDIQDYESDSAE</sequence>
<dbReference type="Pfam" id="PF04555">
    <property type="entry name" value="XhoI"/>
    <property type="match status" value="1"/>
</dbReference>
<keyword evidence="1" id="KW-0378">Hydrolase</keyword>
<dbReference type="OrthoDB" id="110543at2157"/>
<reference evidence="1 2" key="1">
    <citation type="submission" date="2016-10" db="EMBL/GenBank/DDBJ databases">
        <authorList>
            <person name="de Groot N.N."/>
        </authorList>
    </citation>
    <scope>NUCLEOTIDE SEQUENCE [LARGE SCALE GENOMIC DNA]</scope>
    <source>
        <strain evidence="1 2">IBRC-M10015</strain>
    </source>
</reference>
<accession>A0A1G8VA64</accession>
<keyword evidence="1" id="KW-0255">Endonuclease</keyword>
<keyword evidence="2" id="KW-1185">Reference proteome</keyword>
<dbReference type="Proteomes" id="UP000198856">
    <property type="component" value="Unassembled WGS sequence"/>
</dbReference>